<name>A0ABY1S4T9_CALBS</name>
<reference evidence="2 3" key="1">
    <citation type="submission" date="2017-05" db="EMBL/GenBank/DDBJ databases">
        <authorList>
            <person name="Varghese N."/>
            <person name="Submissions S."/>
        </authorList>
    </citation>
    <scope>NUCLEOTIDE SEQUENCE [LARGE SCALE GENOMIC DNA]</scope>
    <source>
        <strain evidence="2 3">MACB1020</strain>
    </source>
</reference>
<dbReference type="InterPro" id="IPR056339">
    <property type="entry name" value="CARF_Card1"/>
</dbReference>
<dbReference type="InterPro" id="IPR011335">
    <property type="entry name" value="Restrct_endonuc-II-like"/>
</dbReference>
<dbReference type="Gene3D" id="3.40.1350.10">
    <property type="match status" value="1"/>
</dbReference>
<evidence type="ECO:0000259" key="1">
    <source>
        <dbReference type="Pfam" id="PF23400"/>
    </source>
</evidence>
<dbReference type="GeneID" id="31771509"/>
<feature type="domain" description="Card1 CARF" evidence="1">
    <location>
        <begin position="35"/>
        <end position="156"/>
    </location>
</feature>
<dbReference type="SUPFAM" id="SSF52980">
    <property type="entry name" value="Restriction endonuclease-like"/>
    <property type="match status" value="1"/>
</dbReference>
<dbReference type="InterPro" id="IPR011856">
    <property type="entry name" value="tRNA_endonuc-like_dom_sf"/>
</dbReference>
<organism evidence="2 3">
    <name type="scientific">Caldicellulosiruptor bescii</name>
    <name type="common">Anaerocellum thermophilum</name>
    <dbReference type="NCBI Taxonomy" id="31899"/>
    <lineage>
        <taxon>Bacteria</taxon>
        <taxon>Bacillati</taxon>
        <taxon>Bacillota</taxon>
        <taxon>Bacillota incertae sedis</taxon>
        <taxon>Caldicellulosiruptorales</taxon>
        <taxon>Caldicellulosiruptoraceae</taxon>
        <taxon>Caldicellulosiruptor</taxon>
    </lineage>
</organism>
<gene>
    <name evidence="2" type="ORF">SAMN05216240_0123</name>
</gene>
<dbReference type="EMBL" id="FXXC01000001">
    <property type="protein sequence ID" value="SMR90906.1"/>
    <property type="molecule type" value="Genomic_DNA"/>
</dbReference>
<evidence type="ECO:0000313" key="2">
    <source>
        <dbReference type="EMBL" id="SMR90906.1"/>
    </source>
</evidence>
<proteinExistence type="predicted"/>
<keyword evidence="3" id="KW-1185">Reference proteome</keyword>
<dbReference type="Pfam" id="PF23400">
    <property type="entry name" value="CARF_Card1"/>
    <property type="match status" value="1"/>
</dbReference>
<sequence length="463" mass="53826">MGENILVVTVGTSPLPEYIATKYFLRYLPNKCSAEKYNYVFFICSEETIRQKSTASYAEKLEEVLGRDNVKVFYILLSDVSDPETIYNDLNEYFSSRQEFSKEKVNKVHLHYSGGTKAMAVYIYDFFKTKYGEKFESSYLDARDKRMIVSNPHSKNKIKTLASDDLRNVDEVSIDIDTLLRIHLYEKKEENESWGNKFCSNNFIIIMRQIEDIIKTPEKIKIFIAWLDDQFRRLFKSSGKFIEKTEEFCNVVKNNENIVNQFNEQLSKYEFIKSLLLSFPEEKRIINEDGKLWIPPEDLSSKKFKEKIFETVKFLDGKWLEYYVYNELKNKLLERGLKEGSHFGLSLKAKKKEGSNNSKGFELDIFVIRGYQLIGISITTSLKTGECKFKGFEVIHRVNQIGGEESKAILITAIDRNGKDSNPESLKEDLAYETGSHEEKIVVFGIDDWADIGDKIVEEVFDE</sequence>
<evidence type="ECO:0000313" key="3">
    <source>
        <dbReference type="Proteomes" id="UP000196803"/>
    </source>
</evidence>
<protein>
    <recommendedName>
        <fullName evidence="1">Card1 CARF domain-containing protein</fullName>
    </recommendedName>
</protein>
<comment type="caution">
    <text evidence="2">The sequence shown here is derived from an EMBL/GenBank/DDBJ whole genome shotgun (WGS) entry which is preliminary data.</text>
</comment>
<dbReference type="Gene3D" id="3.40.50.10770">
    <property type="entry name" value="Hypothetical protein VC1899 like domain (Restriction endonuclease-like)"/>
    <property type="match status" value="1"/>
</dbReference>
<dbReference type="RefSeq" id="WP_015906768.1">
    <property type="nucleotide sequence ID" value="NZ_FUZJ01000001.1"/>
</dbReference>
<dbReference type="Proteomes" id="UP000196803">
    <property type="component" value="Unassembled WGS sequence"/>
</dbReference>
<accession>A0ABY1S4T9</accession>